<organism evidence="1 2">
    <name type="scientific">Fusarium solani subsp. cucurbitae</name>
    <name type="common">Neocosmosporum cucurbitae</name>
    <dbReference type="NCBI Taxonomy" id="2747967"/>
    <lineage>
        <taxon>Eukaryota</taxon>
        <taxon>Fungi</taxon>
        <taxon>Dikarya</taxon>
        <taxon>Ascomycota</taxon>
        <taxon>Pezizomycotina</taxon>
        <taxon>Sordariomycetes</taxon>
        <taxon>Hypocreomycetidae</taxon>
        <taxon>Hypocreales</taxon>
        <taxon>Nectriaceae</taxon>
        <taxon>Fusarium</taxon>
        <taxon>Fusarium solani species complex</taxon>
    </lineage>
</organism>
<proteinExistence type="predicted"/>
<accession>A0ACD3YX54</accession>
<gene>
    <name evidence="1" type="ORF">LCI18_004487</name>
</gene>
<keyword evidence="2" id="KW-1185">Reference proteome</keyword>
<name>A0ACD3YX54_FUSSC</name>
<reference evidence="1" key="1">
    <citation type="submission" date="2021-11" db="EMBL/GenBank/DDBJ databases">
        <title>Fusarium solani-melongenae Genome sequencing and assembly.</title>
        <authorList>
            <person name="Xie S."/>
            <person name="Huang L."/>
            <person name="Zhang X."/>
        </authorList>
    </citation>
    <scope>NUCLEOTIDE SEQUENCE</scope>
    <source>
        <strain evidence="1">CRI 24-3</strain>
    </source>
</reference>
<evidence type="ECO:0000313" key="2">
    <source>
        <dbReference type="Proteomes" id="UP000830768"/>
    </source>
</evidence>
<protein>
    <submittedName>
        <fullName evidence="1">Uncharacterized protein</fullName>
    </submittedName>
</protein>
<evidence type="ECO:0000313" key="1">
    <source>
        <dbReference type="EMBL" id="UPK93552.1"/>
    </source>
</evidence>
<dbReference type="EMBL" id="CP090033">
    <property type="protein sequence ID" value="UPK93552.1"/>
    <property type="molecule type" value="Genomic_DNA"/>
</dbReference>
<dbReference type="Proteomes" id="UP000830768">
    <property type="component" value="Chromosome 4"/>
</dbReference>
<sequence length="524" mass="59349">MSATHTGEGDIFSNIGFQNIHTGGGNQIIQTGLDEETKQDRQCLSYMQQSGYVPADQKANAERRKEKLFEPACEWIFKNPEFQQWRDGAYPPGFWLHGGPGKGKTKLLCSVLNHLLDSARGALVSSDPGLLVTYSFFSDPDGDREASFVVATLIHGLAKQQPSYLRRISEAYDHESKYPFQALSGILKDMLEDNQTRTGIILVVDALDECQTDTDLDQLLDLILETSSMQNVRWFVSSRGLPAIHQKFDAPDTNMRKLSLDQTGKDIQQAVQAYIHHRMGSLHRLRMSEEKKEELQNRLLRKAGDTFLWLSIVMAELKNVASWDIDDVVDGLPDDLESLYVKLLQNLLEGLGQRKNKKLVKDVLYKTLATTAAALRPLYIEELKELADFPAKIHANSQVEEIIDKCGAFLTCQNNQVFLIHLSAKEFLTPEKLQLAFQSNPLDIHSHLFSRSMSVMKKNLKRDIYNLEKPGISIYGIGPTRSPDPLSGVKYSCIHWIDHLEQVQFQSRSHYQAVRLFIEKSLLT</sequence>